<organism evidence="1">
    <name type="scientific">Ophidiomyces ophidiicola</name>
    <dbReference type="NCBI Taxonomy" id="1387563"/>
    <lineage>
        <taxon>Eukaryota</taxon>
        <taxon>Fungi</taxon>
        <taxon>Dikarya</taxon>
        <taxon>Ascomycota</taxon>
        <taxon>Pezizomycotina</taxon>
        <taxon>Eurotiomycetes</taxon>
        <taxon>Eurotiomycetidae</taxon>
        <taxon>Onygenales</taxon>
        <taxon>Onygenaceae</taxon>
        <taxon>Ophidiomyces</taxon>
    </lineage>
</organism>
<evidence type="ECO:0000313" key="1">
    <source>
        <dbReference type="EMBL" id="KAI2382596.1"/>
    </source>
</evidence>
<reference evidence="1" key="1">
    <citation type="journal article" date="2022" name="bioRxiv">
        <title>Population genetic analysis of Ophidiomyces ophidiicola, the causative agent of snake fungal disease, indicates recent introductions to the USA.</title>
        <authorList>
            <person name="Ladner J.T."/>
            <person name="Palmer J.M."/>
            <person name="Ettinger C.L."/>
            <person name="Stajich J.E."/>
            <person name="Farrell T.M."/>
            <person name="Glorioso B.M."/>
            <person name="Lawson B."/>
            <person name="Price S.J."/>
            <person name="Stengle A.G."/>
            <person name="Grear D.A."/>
            <person name="Lorch J.M."/>
        </authorList>
    </citation>
    <scope>NUCLEOTIDE SEQUENCE</scope>
    <source>
        <strain evidence="1">NWHC 24266-5</strain>
    </source>
</reference>
<accession>A0ACB8UPM6</accession>
<name>A0ACB8UPM6_9EURO</name>
<dbReference type="EMBL" id="JALBCA010000116">
    <property type="protein sequence ID" value="KAI2382596.1"/>
    <property type="molecule type" value="Genomic_DNA"/>
</dbReference>
<comment type="caution">
    <text evidence="1">The sequence shown here is derived from an EMBL/GenBank/DDBJ whole genome shotgun (WGS) entry which is preliminary data.</text>
</comment>
<gene>
    <name evidence="1" type="ORF">LOY88_005872</name>
</gene>
<proteinExistence type="predicted"/>
<sequence>MASNCIQVYSDIQTHDNNPLRLEVSGSARISCPPNSALAPQQPSLGVLNVDDIWLRLSSALLFKLDIQIQDCSEDALFALHILNTISHLLCSAKASCGPIFACPYCWKGQNYNQLSYVESYGKRNANPFLSAAYTHVLPPAGVQVVTVREIEACFNFSMANVNAIKPPARGLQHSLHSIDPSCISNKLFFESMSAGGALSGLDADWVSLDDDSPFSSQEFKSSFSSKDSQITGPDDEQPSNERPRVEIADTYGISQRAALIPIIAKGIHSLLSTTSSLALKSRFAELEKNHQETPRAEENNLSDKLSNTRKVIKYLLWTKMQRKLLSPFPMRKLSPLKLHSSLSTSSQKQSTPAILPSETKGIISAPYCPILNMGEHDDFDCSTDSEDFLADELDELESKLVEEMIGAKNNKFSPTSPTLCSSPMLDEEKYDQDDVFCSDLDHNRIEAPMLDGLPKISSSPMISELSVDSDPILDDDENENNDTDLGDMILDIYSGVDNIDNVPGAGAANEEMLF</sequence>
<protein>
    <submittedName>
        <fullName evidence="1">Uncharacterized protein</fullName>
    </submittedName>
</protein>